<evidence type="ECO:0000313" key="4">
    <source>
        <dbReference type="EMBL" id="PWO00940.1"/>
    </source>
</evidence>
<dbReference type="FunFam" id="3.30.70.100:FF:000004">
    <property type="entry name" value="NIPSNAP family protein"/>
    <property type="match status" value="1"/>
</dbReference>
<evidence type="ECO:0000256" key="2">
    <source>
        <dbReference type="SAM" id="MobiDB-lite"/>
    </source>
</evidence>
<dbReference type="RefSeq" id="XP_025601218.1">
    <property type="nucleotide sequence ID" value="XM_025741475.1"/>
</dbReference>
<organism evidence="4 5">
    <name type="scientific">Tilletiopsis washingtonensis</name>
    <dbReference type="NCBI Taxonomy" id="58919"/>
    <lineage>
        <taxon>Eukaryota</taxon>
        <taxon>Fungi</taxon>
        <taxon>Dikarya</taxon>
        <taxon>Basidiomycota</taxon>
        <taxon>Ustilaginomycotina</taxon>
        <taxon>Exobasidiomycetes</taxon>
        <taxon>Entylomatales</taxon>
        <taxon>Entylomatales incertae sedis</taxon>
        <taxon>Tilletiopsis</taxon>
    </lineage>
</organism>
<dbReference type="PANTHER" id="PTHR21017">
    <property type="entry name" value="NIPSNAP-RELATED"/>
    <property type="match status" value="1"/>
</dbReference>
<dbReference type="InterPro" id="IPR011008">
    <property type="entry name" value="Dimeric_a/b-barrel"/>
</dbReference>
<dbReference type="GO" id="GO:0005739">
    <property type="term" value="C:mitochondrion"/>
    <property type="evidence" value="ECO:0007669"/>
    <property type="project" value="TreeGrafter"/>
</dbReference>
<evidence type="ECO:0000313" key="5">
    <source>
        <dbReference type="Proteomes" id="UP000245946"/>
    </source>
</evidence>
<comment type="similarity">
    <text evidence="1">Belongs to the NipSnap family.</text>
</comment>
<evidence type="ECO:0000256" key="1">
    <source>
        <dbReference type="ARBA" id="ARBA00005291"/>
    </source>
</evidence>
<dbReference type="Proteomes" id="UP000245946">
    <property type="component" value="Unassembled WGS sequence"/>
</dbReference>
<protein>
    <submittedName>
        <fullName evidence="4">NIPSNAP-domain-containing protein</fullName>
    </submittedName>
</protein>
<feature type="region of interest" description="Disordered" evidence="2">
    <location>
        <begin position="57"/>
        <end position="76"/>
    </location>
</feature>
<gene>
    <name evidence="4" type="ORF">FA09DRAFT_327654</name>
</gene>
<dbReference type="SUPFAM" id="SSF54909">
    <property type="entry name" value="Dimeric alpha+beta barrel"/>
    <property type="match status" value="2"/>
</dbReference>
<dbReference type="PANTHER" id="PTHR21017:SF17">
    <property type="entry name" value="PROTEIN NIPSNAP"/>
    <property type="match status" value="1"/>
</dbReference>
<dbReference type="Pfam" id="PF07978">
    <property type="entry name" value="NIPSNAP"/>
    <property type="match status" value="1"/>
</dbReference>
<dbReference type="InterPro" id="IPR051557">
    <property type="entry name" value="NipSnap_domain"/>
</dbReference>
<name>A0A316ZHG5_9BASI</name>
<proteinExistence type="inferred from homology"/>
<accession>A0A316ZHG5</accession>
<dbReference type="InterPro" id="IPR012577">
    <property type="entry name" value="NIPSNAP"/>
</dbReference>
<evidence type="ECO:0000259" key="3">
    <source>
        <dbReference type="Pfam" id="PF07978"/>
    </source>
</evidence>
<feature type="domain" description="NIPSNAP" evidence="3">
    <location>
        <begin position="198"/>
        <end position="294"/>
    </location>
</feature>
<dbReference type="EMBL" id="KZ819284">
    <property type="protein sequence ID" value="PWO00940.1"/>
    <property type="molecule type" value="Genomic_DNA"/>
</dbReference>
<keyword evidence="5" id="KW-1185">Reference proteome</keyword>
<dbReference type="STRING" id="58919.A0A316ZHG5"/>
<dbReference type="GeneID" id="37269019"/>
<sequence length="296" mass="33448">MAQPLMRLARPRLASALPAVRPAISASTPRAFSAAAPLRADDEPKAKQGLLKSLMHGSPHARAESPTVSQSHSKTVGRGKYIHEIQRLVVRPDAVDELRAVLAEFYPRLHKSDGGDGGRLVGSWEVVVGDQETFYTVWEYDGYAGYDEVQASLAKSETYAALQKKLRPLLSSRSNWLAQEFGFWATSPPNTNMGGVVEWRTYHLKPGMLLEWETNWRRGLEARRKYVQPVAAYFTQIGGLHTVHHLWHYPNLDERKKTRDAAWQVETWNDTVSQTVKLIDKMHAQIMKPLPFSPLR</sequence>
<dbReference type="OrthoDB" id="10262843at2759"/>
<dbReference type="AlphaFoldDB" id="A0A316ZHG5"/>
<dbReference type="Gene3D" id="3.30.70.100">
    <property type="match status" value="2"/>
</dbReference>
<dbReference type="GO" id="GO:0000423">
    <property type="term" value="P:mitophagy"/>
    <property type="evidence" value="ECO:0007669"/>
    <property type="project" value="UniProtKB-ARBA"/>
</dbReference>
<reference evidence="4 5" key="1">
    <citation type="journal article" date="2018" name="Mol. Biol. Evol.">
        <title>Broad Genomic Sampling Reveals a Smut Pathogenic Ancestry of the Fungal Clade Ustilaginomycotina.</title>
        <authorList>
            <person name="Kijpornyongpan T."/>
            <person name="Mondo S.J."/>
            <person name="Barry K."/>
            <person name="Sandor L."/>
            <person name="Lee J."/>
            <person name="Lipzen A."/>
            <person name="Pangilinan J."/>
            <person name="LaButti K."/>
            <person name="Hainaut M."/>
            <person name="Henrissat B."/>
            <person name="Grigoriev I.V."/>
            <person name="Spatafora J.W."/>
            <person name="Aime M.C."/>
        </authorList>
    </citation>
    <scope>NUCLEOTIDE SEQUENCE [LARGE SCALE GENOMIC DNA]</scope>
    <source>
        <strain evidence="4 5">MCA 4186</strain>
    </source>
</reference>